<keyword evidence="2" id="KW-0547">Nucleotide-binding</keyword>
<dbReference type="RefSeq" id="WP_205049768.1">
    <property type="nucleotide sequence ID" value="NZ_JACJKX010000003.1"/>
</dbReference>
<dbReference type="SUPFAM" id="SSF52540">
    <property type="entry name" value="P-loop containing nucleoside triphosphate hydrolases"/>
    <property type="match status" value="1"/>
</dbReference>
<dbReference type="PANTHER" id="PTHR30050">
    <property type="entry name" value="CHROMOSOMAL REPLICATION INITIATOR PROTEIN DNAA"/>
    <property type="match status" value="1"/>
</dbReference>
<protein>
    <submittedName>
        <fullName evidence="2">ATP-binding protein</fullName>
    </submittedName>
</protein>
<dbReference type="PANTHER" id="PTHR30050:SF4">
    <property type="entry name" value="ATP-BINDING PROTEIN RV3427C IN INSERTION SEQUENCE-RELATED"/>
    <property type="match status" value="1"/>
</dbReference>
<sequence length="246" mass="27624">MTSCNDNTQVLFNGRPVHYWRECPVHGKVPASYVGVYGDIWPIDECPKCKEQRLMEERLNGSMIPKRFRNKTLDNFQVTEKFQQFVKTIAQDYVADLENNIANGVSLVFLGPCGTGKTHLACGIAHEAISRGRTALFVSVSTLIRKVRASWGTKTEEETLKVFTDCDFLILDEVGIQAGTENERNILFDVLNTRYADMRPTIVISNLKLVELTNYLGTRIIDRLSENGGQVVPFKGAKSFRQGAKA</sequence>
<reference evidence="2 3" key="1">
    <citation type="journal article" date="2021" name="Sci. Rep.">
        <title>The distribution of antibiotic resistance genes in chicken gut microbiota commensals.</title>
        <authorList>
            <person name="Juricova H."/>
            <person name="Matiasovicova J."/>
            <person name="Kubasova T."/>
            <person name="Cejkova D."/>
            <person name="Rychlik I."/>
        </authorList>
    </citation>
    <scope>NUCLEOTIDE SEQUENCE [LARGE SCALE GENOMIC DNA]</scope>
    <source>
        <strain evidence="2 3">An562</strain>
    </source>
</reference>
<evidence type="ECO:0000313" key="3">
    <source>
        <dbReference type="Proteomes" id="UP000777002"/>
    </source>
</evidence>
<name>A0ABS2GTJ1_9BURK</name>
<organism evidence="2 3">
    <name type="scientific">Parasutterella secunda</name>
    <dbReference type="NCBI Taxonomy" id="626947"/>
    <lineage>
        <taxon>Bacteria</taxon>
        <taxon>Pseudomonadati</taxon>
        <taxon>Pseudomonadota</taxon>
        <taxon>Betaproteobacteria</taxon>
        <taxon>Burkholderiales</taxon>
        <taxon>Sutterellaceae</taxon>
        <taxon>Parasutterella</taxon>
    </lineage>
</organism>
<dbReference type="EMBL" id="JACJKX010000003">
    <property type="protein sequence ID" value="MBM6928167.1"/>
    <property type="molecule type" value="Genomic_DNA"/>
</dbReference>
<keyword evidence="2" id="KW-0067">ATP-binding</keyword>
<dbReference type="Proteomes" id="UP000777002">
    <property type="component" value="Unassembled WGS sequence"/>
</dbReference>
<dbReference type="Pfam" id="PF01695">
    <property type="entry name" value="IstB_IS21"/>
    <property type="match status" value="1"/>
</dbReference>
<dbReference type="InterPro" id="IPR002611">
    <property type="entry name" value="IstB_ATP-bd"/>
</dbReference>
<dbReference type="CDD" id="cd00009">
    <property type="entry name" value="AAA"/>
    <property type="match status" value="1"/>
</dbReference>
<comment type="caution">
    <text evidence="2">The sequence shown here is derived from an EMBL/GenBank/DDBJ whole genome shotgun (WGS) entry which is preliminary data.</text>
</comment>
<dbReference type="GO" id="GO:0005524">
    <property type="term" value="F:ATP binding"/>
    <property type="evidence" value="ECO:0007669"/>
    <property type="project" value="UniProtKB-KW"/>
</dbReference>
<feature type="domain" description="IstB-like ATP-binding" evidence="1">
    <location>
        <begin position="49"/>
        <end position="241"/>
    </location>
</feature>
<gene>
    <name evidence="2" type="ORF">H5985_02640</name>
</gene>
<evidence type="ECO:0000313" key="2">
    <source>
        <dbReference type="EMBL" id="MBM6928167.1"/>
    </source>
</evidence>
<proteinExistence type="predicted"/>
<dbReference type="InterPro" id="IPR027417">
    <property type="entry name" value="P-loop_NTPase"/>
</dbReference>
<evidence type="ECO:0000259" key="1">
    <source>
        <dbReference type="Pfam" id="PF01695"/>
    </source>
</evidence>
<dbReference type="Gene3D" id="3.40.50.300">
    <property type="entry name" value="P-loop containing nucleotide triphosphate hydrolases"/>
    <property type="match status" value="1"/>
</dbReference>
<keyword evidence="3" id="KW-1185">Reference proteome</keyword>
<accession>A0ABS2GTJ1</accession>